<dbReference type="VEuPathDB" id="FungiDB:PLEOSDRAFT_159855"/>
<gene>
    <name evidence="2" type="ORF">PLEOSDRAFT_159855</name>
</gene>
<dbReference type="HOGENOM" id="CLU_1504060_0_0_1"/>
<dbReference type="AlphaFoldDB" id="A0A067NBG8"/>
<dbReference type="Proteomes" id="UP000027073">
    <property type="component" value="Unassembled WGS sequence"/>
</dbReference>
<evidence type="ECO:0000313" key="2">
    <source>
        <dbReference type="EMBL" id="KDQ25199.1"/>
    </source>
</evidence>
<dbReference type="InParanoid" id="A0A067NBG8"/>
<accession>A0A067NBG8</accession>
<evidence type="ECO:0000256" key="1">
    <source>
        <dbReference type="SAM" id="MobiDB-lite"/>
    </source>
</evidence>
<sequence length="179" mass="19869">MSSTNAVLPEKVGGVHLSLEPGYNGAIRASAAVLGHWRRAIVTMYEKKTRRIISCTTFVEYPAGKMTLETAKQSLRFELGQGVVHSRYSLTFNVAKTHTANVDNHYRRTHARRPRLEGAVGSIHRSFIFDPRPRPHIYGSRATSSSCEQPTHGDDDVVVEGGHGKAAMRPIQHPGQRWA</sequence>
<proteinExistence type="predicted"/>
<organism evidence="2 3">
    <name type="scientific">Pleurotus ostreatus (strain PC15)</name>
    <name type="common">Oyster mushroom</name>
    <dbReference type="NCBI Taxonomy" id="1137138"/>
    <lineage>
        <taxon>Eukaryota</taxon>
        <taxon>Fungi</taxon>
        <taxon>Dikarya</taxon>
        <taxon>Basidiomycota</taxon>
        <taxon>Agaricomycotina</taxon>
        <taxon>Agaricomycetes</taxon>
        <taxon>Agaricomycetidae</taxon>
        <taxon>Agaricales</taxon>
        <taxon>Pleurotineae</taxon>
        <taxon>Pleurotaceae</taxon>
        <taxon>Pleurotus</taxon>
    </lineage>
</organism>
<dbReference type="EMBL" id="KL198010">
    <property type="protein sequence ID" value="KDQ25199.1"/>
    <property type="molecule type" value="Genomic_DNA"/>
</dbReference>
<protein>
    <submittedName>
        <fullName evidence="2">Uncharacterized protein</fullName>
    </submittedName>
</protein>
<evidence type="ECO:0000313" key="3">
    <source>
        <dbReference type="Proteomes" id="UP000027073"/>
    </source>
</evidence>
<feature type="region of interest" description="Disordered" evidence="1">
    <location>
        <begin position="134"/>
        <end position="153"/>
    </location>
</feature>
<name>A0A067NBG8_PLEO1</name>
<reference evidence="3" key="1">
    <citation type="journal article" date="2014" name="Proc. Natl. Acad. Sci. U.S.A.">
        <title>Extensive sampling of basidiomycete genomes demonstrates inadequacy of the white-rot/brown-rot paradigm for wood decay fungi.</title>
        <authorList>
            <person name="Riley R."/>
            <person name="Salamov A.A."/>
            <person name="Brown D.W."/>
            <person name="Nagy L.G."/>
            <person name="Floudas D."/>
            <person name="Held B.W."/>
            <person name="Levasseur A."/>
            <person name="Lombard V."/>
            <person name="Morin E."/>
            <person name="Otillar R."/>
            <person name="Lindquist E.A."/>
            <person name="Sun H."/>
            <person name="LaButti K.M."/>
            <person name="Schmutz J."/>
            <person name="Jabbour D."/>
            <person name="Luo H."/>
            <person name="Baker S.E."/>
            <person name="Pisabarro A.G."/>
            <person name="Walton J.D."/>
            <person name="Blanchette R.A."/>
            <person name="Henrissat B."/>
            <person name="Martin F."/>
            <person name="Cullen D."/>
            <person name="Hibbett D.S."/>
            <person name="Grigoriev I.V."/>
        </authorList>
    </citation>
    <scope>NUCLEOTIDE SEQUENCE [LARGE SCALE GENOMIC DNA]</scope>
    <source>
        <strain evidence="3">PC15</strain>
    </source>
</reference>